<name>A0A1J5SXD1_9ZZZZ</name>
<dbReference type="InterPro" id="IPR025293">
    <property type="entry name" value="YfiR/HmsC-like"/>
</dbReference>
<reference evidence="1" key="1">
    <citation type="submission" date="2016-10" db="EMBL/GenBank/DDBJ databases">
        <title>Sequence of Gallionella enrichment culture.</title>
        <authorList>
            <person name="Poehlein A."/>
            <person name="Muehling M."/>
            <person name="Daniel R."/>
        </authorList>
    </citation>
    <scope>NUCLEOTIDE SEQUENCE</scope>
</reference>
<dbReference type="Pfam" id="PF13689">
    <property type="entry name" value="DUF4154"/>
    <property type="match status" value="1"/>
</dbReference>
<gene>
    <name evidence="1" type="ORF">GALL_90520</name>
</gene>
<dbReference type="AlphaFoldDB" id="A0A1J5SXD1"/>
<organism evidence="1">
    <name type="scientific">mine drainage metagenome</name>
    <dbReference type="NCBI Taxonomy" id="410659"/>
    <lineage>
        <taxon>unclassified sequences</taxon>
        <taxon>metagenomes</taxon>
        <taxon>ecological metagenomes</taxon>
    </lineage>
</organism>
<evidence type="ECO:0008006" key="2">
    <source>
        <dbReference type="Google" id="ProtNLM"/>
    </source>
</evidence>
<comment type="caution">
    <text evidence="1">The sequence shown here is derived from an EMBL/GenBank/DDBJ whole genome shotgun (WGS) entry which is preliminary data.</text>
</comment>
<proteinExistence type="predicted"/>
<evidence type="ECO:0000313" key="1">
    <source>
        <dbReference type="EMBL" id="OIR08669.1"/>
    </source>
</evidence>
<dbReference type="EMBL" id="MLJW01000030">
    <property type="protein sequence ID" value="OIR08669.1"/>
    <property type="molecule type" value="Genomic_DNA"/>
</dbReference>
<accession>A0A1J5SXD1</accession>
<protein>
    <recommendedName>
        <fullName evidence="2">DUF4154 domain-containing protein</fullName>
    </recommendedName>
</protein>
<sequence>MNYPARFCLALLFLAGMSSQPCRAELSEIQVESAYILNFIKFAEWPTAYVKSGDRITLCVMGNADLQETLSTVNGRKVGAYELQIRPLGDNSEALSSCHVLYIDQQEQRRFIPTLKSLAGKPVLTISDIPNFAERGGNIGLIYREYKVQFDINLASIRIAGLRLSSQMLNLAANIFGK</sequence>